<evidence type="ECO:0000259" key="12">
    <source>
        <dbReference type="Pfam" id="PF03717"/>
    </source>
</evidence>
<evidence type="ECO:0000259" key="11">
    <source>
        <dbReference type="Pfam" id="PF00905"/>
    </source>
</evidence>
<dbReference type="InterPro" id="IPR007887">
    <property type="entry name" value="MecA_N"/>
</dbReference>
<feature type="domain" description="Penicillin-binding protein dimerisation" evidence="12">
    <location>
        <begin position="162"/>
        <end position="318"/>
    </location>
</feature>
<dbReference type="EMBL" id="BAAAOR010000007">
    <property type="protein sequence ID" value="GAA1507857.1"/>
    <property type="molecule type" value="Genomic_DNA"/>
</dbReference>
<evidence type="ECO:0000256" key="4">
    <source>
        <dbReference type="ARBA" id="ARBA00012865"/>
    </source>
</evidence>
<keyword evidence="7" id="KW-0472">Membrane</keyword>
<sequence length="655" mass="66969">MRRISAALVSLIVLGGALSACSGDDGRDAAQATLTQLEGALVAAASTDAEEDGPNPFDTLAFGSMSADEVLESYRAIVAGMDGLAPTVEIGEVEESEGSSTARATWSWAVVDGADPWTYETVVELRPATDDDEAWQVVWQPDLVAPDLAEGETLDAVTLATDRGDITGADGAVLVTERAVVRVGIDRSRVDVAQAPASARALARLVDVDVKPYVKAVTAAGPRAFVEAITYRAGEEPAGLADALAGIAGAHTVDDELALAPSRDFAAPILGRVGPVTAEMVEKDPDKYRSGDIAGLSGLQARYDDQLRGSVGRVVYALPSDDSDEAAEGGERRELYRRDAVPGQPLALTLDEGLQALAEKVLAATGPAAALVALRPSDGAILAAANDAGTGGQNYATFGQFAPGSTFKIVTSLALLRAGLTPDTPVECTPTITVTGKQFKNYSDYPSSALGTIPLREAIAQSCNTALIGQRGALDTGDLAAAAATLGLGIDHDLGFPAYFGEVPDPASDTEAAASLIGQGKVLASPMAMATVIASVQAGATVVPRLVEQVDVAVPAEATPLAAAEADQLRAMLRRVVTGGSGRGLADVPGPDVIAKTGTAEYADGGTVRTHAWMVAAQGDLAVAVFVQTGESGSQTAGPILEDFLRGALVSADGR</sequence>
<comment type="caution">
    <text evidence="14">The sequence shown here is derived from an EMBL/GenBank/DDBJ whole genome shotgun (WGS) entry which is preliminary data.</text>
</comment>
<evidence type="ECO:0000256" key="10">
    <source>
        <dbReference type="SAM" id="SignalP"/>
    </source>
</evidence>
<dbReference type="PANTHER" id="PTHR30627:SF24">
    <property type="entry name" value="PENICILLIN-BINDING PROTEIN 4B"/>
    <property type="match status" value="1"/>
</dbReference>
<feature type="signal peptide" evidence="10">
    <location>
        <begin position="1"/>
        <end position="22"/>
    </location>
</feature>
<dbReference type="InterPro" id="IPR012338">
    <property type="entry name" value="Beta-lactam/transpept-like"/>
</dbReference>
<evidence type="ECO:0000256" key="2">
    <source>
        <dbReference type="ARBA" id="ARBA00007171"/>
    </source>
</evidence>
<evidence type="ECO:0000256" key="3">
    <source>
        <dbReference type="ARBA" id="ARBA00007898"/>
    </source>
</evidence>
<proteinExistence type="inferred from homology"/>
<evidence type="ECO:0000256" key="1">
    <source>
        <dbReference type="ARBA" id="ARBA00004370"/>
    </source>
</evidence>
<evidence type="ECO:0000256" key="6">
    <source>
        <dbReference type="ARBA" id="ARBA00022801"/>
    </source>
</evidence>
<organism evidence="14 15">
    <name type="scientific">Nocardioides humi</name>
    <dbReference type="NCBI Taxonomy" id="449461"/>
    <lineage>
        <taxon>Bacteria</taxon>
        <taxon>Bacillati</taxon>
        <taxon>Actinomycetota</taxon>
        <taxon>Actinomycetes</taxon>
        <taxon>Propionibacteriales</taxon>
        <taxon>Nocardioidaceae</taxon>
        <taxon>Nocardioides</taxon>
    </lineage>
</organism>
<keyword evidence="15" id="KW-1185">Reference proteome</keyword>
<evidence type="ECO:0000313" key="14">
    <source>
        <dbReference type="EMBL" id="GAA1507857.1"/>
    </source>
</evidence>
<evidence type="ECO:0000256" key="5">
    <source>
        <dbReference type="ARBA" id="ARBA00022729"/>
    </source>
</evidence>
<dbReference type="InterPro" id="IPR002137">
    <property type="entry name" value="Beta-lactam_class-D_AS"/>
</dbReference>
<evidence type="ECO:0000256" key="9">
    <source>
        <dbReference type="RuleBase" id="RU361140"/>
    </source>
</evidence>
<dbReference type="Pfam" id="PF00905">
    <property type="entry name" value="Transpeptidase"/>
    <property type="match status" value="1"/>
</dbReference>
<dbReference type="InterPro" id="IPR050515">
    <property type="entry name" value="Beta-lactam/transpept"/>
</dbReference>
<evidence type="ECO:0000259" key="13">
    <source>
        <dbReference type="Pfam" id="PF05223"/>
    </source>
</evidence>
<dbReference type="Pfam" id="PF03717">
    <property type="entry name" value="PBP_dimer"/>
    <property type="match status" value="1"/>
</dbReference>
<dbReference type="EC" id="3.5.2.6" evidence="4 9"/>
<comment type="catalytic activity">
    <reaction evidence="9">
        <text>a beta-lactam + H2O = a substituted beta-amino acid</text>
        <dbReference type="Rhea" id="RHEA:20401"/>
        <dbReference type="ChEBI" id="CHEBI:15377"/>
        <dbReference type="ChEBI" id="CHEBI:35627"/>
        <dbReference type="ChEBI" id="CHEBI:140347"/>
        <dbReference type="EC" id="3.5.2.6"/>
    </reaction>
</comment>
<dbReference type="PROSITE" id="PS51257">
    <property type="entry name" value="PROKAR_LIPOPROTEIN"/>
    <property type="match status" value="1"/>
</dbReference>
<reference evidence="14 15" key="1">
    <citation type="journal article" date="2019" name="Int. J. Syst. Evol. Microbiol.">
        <title>The Global Catalogue of Microorganisms (GCM) 10K type strain sequencing project: providing services to taxonomists for standard genome sequencing and annotation.</title>
        <authorList>
            <consortium name="The Broad Institute Genomics Platform"/>
            <consortium name="The Broad Institute Genome Sequencing Center for Infectious Disease"/>
            <person name="Wu L."/>
            <person name="Ma J."/>
        </authorList>
    </citation>
    <scope>NUCLEOTIDE SEQUENCE [LARGE SCALE GENOMIC DNA]</scope>
    <source>
        <strain evidence="14 15">JCM 14942</strain>
    </source>
</reference>
<dbReference type="InterPro" id="IPR005311">
    <property type="entry name" value="PBP_dimer"/>
</dbReference>
<name>A0ABN1ZZA2_9ACTN</name>
<dbReference type="PROSITE" id="PS00337">
    <property type="entry name" value="BETA_LACTAMASE_D"/>
    <property type="match status" value="1"/>
</dbReference>
<dbReference type="PANTHER" id="PTHR30627">
    <property type="entry name" value="PEPTIDOGLYCAN D,D-TRANSPEPTIDASE"/>
    <property type="match status" value="1"/>
</dbReference>
<comment type="similarity">
    <text evidence="2">Belongs to the transpeptidase family.</text>
</comment>
<dbReference type="SUPFAM" id="SSF56601">
    <property type="entry name" value="beta-lactamase/transpeptidase-like"/>
    <property type="match status" value="1"/>
</dbReference>
<dbReference type="SUPFAM" id="SSF56519">
    <property type="entry name" value="Penicillin binding protein dimerisation domain"/>
    <property type="match status" value="1"/>
</dbReference>
<evidence type="ECO:0000256" key="7">
    <source>
        <dbReference type="ARBA" id="ARBA00023136"/>
    </source>
</evidence>
<comment type="subcellular location">
    <subcellularLocation>
        <location evidence="1">Membrane</location>
    </subcellularLocation>
</comment>
<dbReference type="RefSeq" id="WP_141004957.1">
    <property type="nucleotide sequence ID" value="NZ_BAAAOR010000007.1"/>
</dbReference>
<dbReference type="InterPro" id="IPR036138">
    <property type="entry name" value="PBP_dimer_sf"/>
</dbReference>
<keyword evidence="6 9" id="KW-0378">Hydrolase</keyword>
<feature type="domain" description="NTF2-like N-terminal transpeptidase" evidence="13">
    <location>
        <begin position="65"/>
        <end position="151"/>
    </location>
</feature>
<evidence type="ECO:0000313" key="15">
    <source>
        <dbReference type="Proteomes" id="UP001500842"/>
    </source>
</evidence>
<feature type="chain" id="PRO_5046771726" description="Beta-lactamase" evidence="10">
    <location>
        <begin position="23"/>
        <end position="655"/>
    </location>
</feature>
<comment type="similarity">
    <text evidence="3 9">Belongs to the class-D beta-lactamase family.</text>
</comment>
<accession>A0ABN1ZZA2</accession>
<feature type="domain" description="Penicillin-binding protein transpeptidase" evidence="11">
    <location>
        <begin position="370"/>
        <end position="645"/>
    </location>
</feature>
<dbReference type="Proteomes" id="UP001500842">
    <property type="component" value="Unassembled WGS sequence"/>
</dbReference>
<keyword evidence="5 10" id="KW-0732">Signal</keyword>
<dbReference type="Gene3D" id="3.40.710.10">
    <property type="entry name" value="DD-peptidase/beta-lactamase superfamily"/>
    <property type="match status" value="1"/>
</dbReference>
<evidence type="ECO:0000256" key="8">
    <source>
        <dbReference type="ARBA" id="ARBA00023251"/>
    </source>
</evidence>
<dbReference type="InterPro" id="IPR001460">
    <property type="entry name" value="PCN-bd_Tpept"/>
</dbReference>
<protein>
    <recommendedName>
        <fullName evidence="4 9">Beta-lactamase</fullName>
        <ecNumber evidence="4 9">3.5.2.6</ecNumber>
    </recommendedName>
</protein>
<keyword evidence="8 9" id="KW-0046">Antibiotic resistance</keyword>
<gene>
    <name evidence="14" type="ORF">GCM10009788_09900</name>
</gene>
<dbReference type="Pfam" id="PF05223">
    <property type="entry name" value="MecA_N"/>
    <property type="match status" value="1"/>
</dbReference>
<dbReference type="Gene3D" id="3.90.1310.10">
    <property type="entry name" value="Penicillin-binding protein 2a (Domain 2)"/>
    <property type="match status" value="1"/>
</dbReference>